<feature type="transmembrane region" description="Helical" evidence="7">
    <location>
        <begin position="39"/>
        <end position="60"/>
    </location>
</feature>
<evidence type="ECO:0000256" key="1">
    <source>
        <dbReference type="ARBA" id="ARBA00004651"/>
    </source>
</evidence>
<reference evidence="8" key="1">
    <citation type="submission" date="2019-07" db="EMBL/GenBank/DDBJ databases">
        <title>Overview of O-antigen diversity of Escherichia albertii, an emerging enteropathogen; genetic structure, serology, and development of O-genotyping method.</title>
        <authorList>
            <person name="Ooka T."/>
            <person name="Seto K."/>
            <person name="Ogura Y."/>
            <person name="Iguchi A."/>
            <person name="Imura N."/>
            <person name="Honda M."/>
            <person name="Etoh Y."/>
            <person name="Ikeda T."/>
            <person name="Sugitani W."/>
            <person name="Konno T."/>
            <person name="Kawano K."/>
            <person name="Kudo Y."/>
            <person name="Murakami K."/>
            <person name="Hayashi T."/>
            <person name="Nishi J."/>
        </authorList>
    </citation>
    <scope>NUCLEOTIDE SEQUENCE</scope>
    <source>
        <strain evidence="8">V3-1al</strain>
    </source>
</reference>
<organism evidence="8">
    <name type="scientific">Escherichia albertii</name>
    <dbReference type="NCBI Taxonomy" id="208962"/>
    <lineage>
        <taxon>Bacteria</taxon>
        <taxon>Pseudomonadati</taxon>
        <taxon>Pseudomonadota</taxon>
        <taxon>Gammaproteobacteria</taxon>
        <taxon>Enterobacterales</taxon>
        <taxon>Enterobacteriaceae</taxon>
        <taxon>Escherichia</taxon>
    </lineage>
</organism>
<gene>
    <name evidence="8" type="primary">wzx</name>
</gene>
<dbReference type="InterPro" id="IPR002797">
    <property type="entry name" value="Polysacc_synth"/>
</dbReference>
<dbReference type="PANTHER" id="PTHR30250">
    <property type="entry name" value="PST FAMILY PREDICTED COLANIC ACID TRANSPORTER"/>
    <property type="match status" value="1"/>
</dbReference>
<evidence type="ECO:0000256" key="6">
    <source>
        <dbReference type="ARBA" id="ARBA00049738"/>
    </source>
</evidence>
<feature type="transmembrane region" description="Helical" evidence="7">
    <location>
        <begin position="284"/>
        <end position="304"/>
    </location>
</feature>
<dbReference type="Pfam" id="PF01943">
    <property type="entry name" value="Polysacc_synt"/>
    <property type="match status" value="1"/>
</dbReference>
<feature type="transmembrane region" description="Helical" evidence="7">
    <location>
        <begin position="214"/>
        <end position="234"/>
    </location>
</feature>
<feature type="transmembrane region" description="Helical" evidence="7">
    <location>
        <begin position="171"/>
        <end position="193"/>
    </location>
</feature>
<feature type="transmembrane region" description="Helical" evidence="7">
    <location>
        <begin position="145"/>
        <end position="165"/>
    </location>
</feature>
<dbReference type="RefSeq" id="WP_187765841.1">
    <property type="nucleotide sequence ID" value="NZ_BJWT01000046.1"/>
</dbReference>
<protein>
    <recommendedName>
        <fullName evidence="6">Putative O-antigen transporter</fullName>
    </recommendedName>
</protein>
<keyword evidence="2" id="KW-1003">Cell membrane</keyword>
<name>A0A5A4U861_ESCAL</name>
<comment type="subcellular location">
    <subcellularLocation>
        <location evidence="1">Cell membrane</location>
        <topology evidence="1">Multi-pass membrane protein</topology>
    </subcellularLocation>
</comment>
<accession>A0A5A4U861</accession>
<feature type="transmembrane region" description="Helical" evidence="7">
    <location>
        <begin position="324"/>
        <end position="344"/>
    </location>
</feature>
<keyword evidence="3 7" id="KW-0812">Transmembrane</keyword>
<dbReference type="AlphaFoldDB" id="A0A5A4U861"/>
<dbReference type="InterPro" id="IPR050833">
    <property type="entry name" value="Poly_Biosynth_Transport"/>
</dbReference>
<dbReference type="GO" id="GO:0005886">
    <property type="term" value="C:plasma membrane"/>
    <property type="evidence" value="ECO:0007669"/>
    <property type="project" value="UniProtKB-SubCell"/>
</dbReference>
<evidence type="ECO:0000256" key="4">
    <source>
        <dbReference type="ARBA" id="ARBA00022989"/>
    </source>
</evidence>
<proteinExistence type="predicted"/>
<feature type="transmembrane region" description="Helical" evidence="7">
    <location>
        <begin position="81"/>
        <end position="105"/>
    </location>
</feature>
<evidence type="ECO:0000313" key="8">
    <source>
        <dbReference type="EMBL" id="BBM62820.1"/>
    </source>
</evidence>
<feature type="transmembrane region" description="Helical" evidence="7">
    <location>
        <begin position="9"/>
        <end position="27"/>
    </location>
</feature>
<dbReference type="PANTHER" id="PTHR30250:SF11">
    <property type="entry name" value="O-ANTIGEN TRANSPORTER-RELATED"/>
    <property type="match status" value="1"/>
</dbReference>
<sequence>MNTNLIKNVISLGIVQIVSYISPLLLFPYLSRTLGVDGFGIVMIAMSICSLGFIVTDYGFNLSATYWLARNKTKKKYVSHYIGAIFTVKLLLAFLVSFFLYIYHACGLTELSHRKDILSIVSLICVVQAFQSAWFFQGIEKMKQVAFYSVISKLLYVILVLLFVDKSGEEIKVLYCLLISNFVGSIVSLLGIYREGYYIYRPSLNLILRILKRGFSFFISRLSVSAYTAASTFIIGNFCGNGQAAIFSAAEKLYQAGVGVTSPVSQALYPYLARTKDRILLYRFIILCIPVLFIVGGGCFYFSSQIINLIYGRGFEAASDILKVFILCSFVNFISVSFGYPAFASIGKLNVANYSVILGGGVQIIAILIVFLFSSISAKNIAYCVLFTESFVLVFRVSFFLILSHRRYCRGGV</sequence>
<feature type="transmembrane region" description="Helical" evidence="7">
    <location>
        <begin position="380"/>
        <end position="403"/>
    </location>
</feature>
<evidence type="ECO:0000256" key="5">
    <source>
        <dbReference type="ARBA" id="ARBA00023136"/>
    </source>
</evidence>
<keyword evidence="4 7" id="KW-1133">Transmembrane helix</keyword>
<feature type="transmembrane region" description="Helical" evidence="7">
    <location>
        <begin position="351"/>
        <end position="374"/>
    </location>
</feature>
<evidence type="ECO:0000256" key="2">
    <source>
        <dbReference type="ARBA" id="ARBA00022475"/>
    </source>
</evidence>
<feature type="transmembrane region" description="Helical" evidence="7">
    <location>
        <begin position="117"/>
        <end position="136"/>
    </location>
</feature>
<evidence type="ECO:0000256" key="3">
    <source>
        <dbReference type="ARBA" id="ARBA00022692"/>
    </source>
</evidence>
<keyword evidence="5 7" id="KW-0472">Membrane</keyword>
<evidence type="ECO:0000256" key="7">
    <source>
        <dbReference type="SAM" id="Phobius"/>
    </source>
</evidence>
<dbReference type="EMBL" id="LC494338">
    <property type="protein sequence ID" value="BBM62820.1"/>
    <property type="molecule type" value="Genomic_DNA"/>
</dbReference>